<proteinExistence type="predicted"/>
<dbReference type="EMBL" id="CP003700">
    <property type="protein sequence ID" value="EEU33056.1"/>
    <property type="molecule type" value="Genomic_DNA"/>
</dbReference>
<gene>
    <name evidence="3" type="ORF">HMPREF0946_01129</name>
</gene>
<dbReference type="Pfam" id="PF18179">
    <property type="entry name" value="SUa-2TM"/>
    <property type="match status" value="1"/>
</dbReference>
<dbReference type="InterPro" id="IPR041502">
    <property type="entry name" value="SUa-2TM"/>
</dbReference>
<dbReference type="HOGENOM" id="CLU_997105_0_0_0"/>
<evidence type="ECO:0000313" key="4">
    <source>
        <dbReference type="Proteomes" id="UP000016231"/>
    </source>
</evidence>
<organism evidence="3 4">
    <name type="scientific">Fusobacterium vincentii 3_1_36A2</name>
    <dbReference type="NCBI Taxonomy" id="469604"/>
    <lineage>
        <taxon>Bacteria</taxon>
        <taxon>Fusobacteriati</taxon>
        <taxon>Fusobacteriota</taxon>
        <taxon>Fusobacteriia</taxon>
        <taxon>Fusobacteriales</taxon>
        <taxon>Fusobacteriaceae</taxon>
        <taxon>Fusobacterium</taxon>
    </lineage>
</organism>
<feature type="domain" description="SMODS/Ubiquitin system-associated 2TM effector" evidence="2">
    <location>
        <begin position="5"/>
        <end position="281"/>
    </location>
</feature>
<accession>C7XQG3</accession>
<dbReference type="KEGG" id="fnc:HMPREF0946_01129"/>
<dbReference type="RefSeq" id="WP_008799920.1">
    <property type="nucleotide sequence ID" value="NC_022196.1"/>
</dbReference>
<feature type="transmembrane region" description="Helical" evidence="1">
    <location>
        <begin position="21"/>
        <end position="47"/>
    </location>
</feature>
<evidence type="ECO:0000256" key="1">
    <source>
        <dbReference type="SAM" id="Phobius"/>
    </source>
</evidence>
<dbReference type="OrthoDB" id="1692026at2"/>
<dbReference type="Proteomes" id="UP000016231">
    <property type="component" value="Chromosome"/>
</dbReference>
<dbReference type="AlphaFoldDB" id="C7XQG3"/>
<protein>
    <recommendedName>
        <fullName evidence="2">SMODS/Ubiquitin system-associated 2TM effector domain-containing protein</fullName>
    </recommendedName>
</protein>
<dbReference type="eggNOG" id="ENOG5032VTX">
    <property type="taxonomic scope" value="Bacteria"/>
</dbReference>
<reference evidence="3 4" key="1">
    <citation type="submission" date="2013-08" db="EMBL/GenBank/DDBJ databases">
        <title>The Genome Sequence of Fusobacterium sp. 3_1_36A2.</title>
        <authorList>
            <consortium name="The Broad Institute Genome Sequencing Platform"/>
            <person name="Earl A."/>
            <person name="Ward D."/>
            <person name="Feldgarden M."/>
            <person name="Gevers D."/>
            <person name="Strauss J."/>
            <person name="White A."/>
            <person name="Allen-Vercoe E."/>
            <person name="Walker B."/>
            <person name="Young S.K."/>
            <person name="Zeng Q."/>
            <person name="Gargeya S."/>
            <person name="Fitzgerald M."/>
            <person name="Haas B."/>
            <person name="Abouelleil A."/>
            <person name="Alvarado L."/>
            <person name="Arachchi H.M."/>
            <person name="Berlin A.M."/>
            <person name="Chapman S.B."/>
            <person name="Goldberg J."/>
            <person name="Griggs A."/>
            <person name="Gujja S."/>
            <person name="Hansen M."/>
            <person name="Howarth C."/>
            <person name="Imamovic A."/>
            <person name="Larimer J."/>
            <person name="McCowen C."/>
            <person name="Montmayeur A."/>
            <person name="Murphy C."/>
            <person name="Neiman D."/>
            <person name="Pearson M."/>
            <person name="Priest M."/>
            <person name="Roberts A."/>
            <person name="Saif S."/>
            <person name="Shea T."/>
            <person name="Sisk P."/>
            <person name="Sykes S."/>
            <person name="Wortman J."/>
            <person name="Nusbaum C."/>
            <person name="Birren B."/>
        </authorList>
    </citation>
    <scope>NUCLEOTIDE SEQUENCE [LARGE SCALE GENOMIC DNA]</scope>
    <source>
        <strain evidence="3 4">3_1_36A2</strain>
    </source>
</reference>
<sequence length="281" mass="33252">MKLLKITKYVKNFVLDSLRELVQIIFLFICIVFPSFVNLAEIIRTILGGAAPTIENAKYYYLMISGNWTMGGIIALYVLLHIIRKSNKEKILNKGNIYHNKPYWWYWFCSKVLGYEKCNLILVPIHTQYKLVLRDTFEEYPFDKSTFPQQKYEIEVNRNLSKENFSSKEINFIIQDTYPIYEKQIPLNLREHNSISIKRHSNRFGERIYSKELIDTITEEIRSLNDGMTLNIFSTTNPKNTYEIIKNSIMLAERGNIKHINVFQQNNEGEREFNNKSHKVI</sequence>
<keyword evidence="1" id="KW-0812">Transmembrane</keyword>
<feature type="transmembrane region" description="Helical" evidence="1">
    <location>
        <begin position="59"/>
        <end position="80"/>
    </location>
</feature>
<keyword evidence="1" id="KW-0472">Membrane</keyword>
<name>C7XQG3_FUSVC</name>
<dbReference type="STRING" id="469604.HMPREF0946_01129"/>
<evidence type="ECO:0000313" key="3">
    <source>
        <dbReference type="EMBL" id="EEU33056.1"/>
    </source>
</evidence>
<evidence type="ECO:0000259" key="2">
    <source>
        <dbReference type="Pfam" id="PF18179"/>
    </source>
</evidence>
<keyword evidence="1" id="KW-1133">Transmembrane helix</keyword>